<dbReference type="STRING" id="632773.BBEV_0408"/>
<dbReference type="InterPro" id="IPR007357">
    <property type="entry name" value="PhrB-like"/>
</dbReference>
<dbReference type="GO" id="GO:0016829">
    <property type="term" value="F:lyase activity"/>
    <property type="evidence" value="ECO:0007669"/>
    <property type="project" value="UniProtKB-KW"/>
</dbReference>
<dbReference type="InterPro" id="IPR036134">
    <property type="entry name" value="Crypto/Photolyase_FAD-like_sf"/>
</dbReference>
<dbReference type="RefSeq" id="WP_069363939.1">
    <property type="nucleotide sequence ID" value="NZ_CP012502.1"/>
</dbReference>
<dbReference type="SMR" id="A0A1D7QS09"/>
<gene>
    <name evidence="1" type="ORF">BBEV_0408</name>
</gene>
<dbReference type="KEGG" id="bbev:BBEV_0408"/>
<dbReference type="EMBL" id="CP012502">
    <property type="protein sequence ID" value="AOM81802.1"/>
    <property type="molecule type" value="Genomic_DNA"/>
</dbReference>
<dbReference type="PATRIC" id="fig|632773.3.peg.442"/>
<dbReference type="AlphaFoldDB" id="A0A1D7QS09"/>
<evidence type="ECO:0000313" key="1">
    <source>
        <dbReference type="EMBL" id="AOM81802.1"/>
    </source>
</evidence>
<dbReference type="Gene3D" id="3.40.50.620">
    <property type="entry name" value="HUPs"/>
    <property type="match status" value="1"/>
</dbReference>
<dbReference type="OrthoDB" id="5288100at2"/>
<dbReference type="Gene3D" id="1.10.10.1710">
    <property type="entry name" value="Deoxyribodipyrimidine photolyase-related"/>
    <property type="match status" value="1"/>
</dbReference>
<dbReference type="Pfam" id="PF04244">
    <property type="entry name" value="DPRP"/>
    <property type="match status" value="1"/>
</dbReference>
<dbReference type="Gene3D" id="1.25.40.80">
    <property type="match status" value="1"/>
</dbReference>
<evidence type="ECO:0000313" key="2">
    <source>
        <dbReference type="Proteomes" id="UP000094463"/>
    </source>
</evidence>
<reference evidence="1 2" key="1">
    <citation type="submission" date="2015-08" db="EMBL/GenBank/DDBJ databases">
        <title>The complete genome sequence of Bacillus beveridgei MLTeJB.</title>
        <authorList>
            <person name="Hanson T.E."/>
            <person name="Mesa C."/>
            <person name="Basesman S.M."/>
            <person name="Oremland R.S."/>
        </authorList>
    </citation>
    <scope>NUCLEOTIDE SEQUENCE [LARGE SCALE GENOMIC DNA]</scope>
    <source>
        <strain evidence="1 2">MLTeJB</strain>
    </source>
</reference>
<dbReference type="Proteomes" id="UP000094463">
    <property type="component" value="Chromosome"/>
</dbReference>
<dbReference type="PANTHER" id="PTHR38657">
    <property type="entry name" value="SLR1343 PROTEIN"/>
    <property type="match status" value="1"/>
</dbReference>
<protein>
    <submittedName>
        <fullName evidence="1">Deoxyribodipyrimidine Photolyase-Like Protein</fullName>
    </submittedName>
</protein>
<dbReference type="SUPFAM" id="SSF48173">
    <property type="entry name" value="Cryptochrome/photolyase FAD-binding domain"/>
    <property type="match status" value="1"/>
</dbReference>
<dbReference type="InterPro" id="IPR014729">
    <property type="entry name" value="Rossmann-like_a/b/a_fold"/>
</dbReference>
<proteinExistence type="predicted"/>
<sequence>MTLYFLLAHQCTLRQPGLASFNPDEDRILLVEEHADDLWREGHQHRIVHAWSIQRHFAQSLHPNEWPNVYMKKDRFEQGLDHAMADSPDASLHLHWPTDWHLRERLKNWIADNPAVNVNFSEETGFIIPGKDWESHLPQNGSWKLDPIYRQFRKTYNILMTPEGKPEGGAWSFDKENRKKVPQDLTFPAPAIPDQDAITKAVIDEVSAQFPDTYGDAGTFGQPVTETGARQLLAHFISHRLVTFGDYQDAMRQHDPYMSHSMLSAAINASLLDPMDVIKEAEAAYHDGLAPLNAVEGFIRQILGWREYIRGVYLVSMPAYQEVNALGHNRDLPDMFWTGETRMLCMADTVTGLLETGYTHHIQRLMILGNFANLIGAKPQQVSNWFYTMYTDALDWVVLPNVLGMALFADGGSMSTKPYVASGKYVQRMSHYCKDCVYNVNEKYGPDACPLNSLYWDFLERHEDRFRENPRMKVIYKHLDNRNEEDLSKQKDTVASIFSRLDGQKL</sequence>
<dbReference type="InterPro" id="IPR052551">
    <property type="entry name" value="UV-DNA_repair_photolyase"/>
</dbReference>
<dbReference type="PANTHER" id="PTHR38657:SF1">
    <property type="entry name" value="SLR1343 PROTEIN"/>
    <property type="match status" value="1"/>
</dbReference>
<keyword evidence="2" id="KW-1185">Reference proteome</keyword>
<accession>A0A1D7QS09</accession>
<name>A0A1D7QS09_9BACI</name>
<organism evidence="1 2">
    <name type="scientific">Salisediminibacterium beveridgei</name>
    <dbReference type="NCBI Taxonomy" id="632773"/>
    <lineage>
        <taxon>Bacteria</taxon>
        <taxon>Bacillati</taxon>
        <taxon>Bacillota</taxon>
        <taxon>Bacilli</taxon>
        <taxon>Bacillales</taxon>
        <taxon>Bacillaceae</taxon>
        <taxon>Salisediminibacterium</taxon>
    </lineage>
</organism>
<keyword evidence="1" id="KW-0456">Lyase</keyword>
<dbReference type="Gene3D" id="1.10.579.10">
    <property type="entry name" value="DNA Cyclobutane Dipyrimidine Photolyase, subunit A, domain 3"/>
    <property type="match status" value="1"/>
</dbReference>